<keyword evidence="2" id="KW-1185">Reference proteome</keyword>
<name>A0ABN7WGU4_GIGMA</name>
<reference evidence="1 2" key="1">
    <citation type="submission" date="2021-06" db="EMBL/GenBank/DDBJ databases">
        <authorList>
            <person name="Kallberg Y."/>
            <person name="Tangrot J."/>
            <person name="Rosling A."/>
        </authorList>
    </citation>
    <scope>NUCLEOTIDE SEQUENCE [LARGE SCALE GENOMIC DNA]</scope>
    <source>
        <strain evidence="1 2">120-4 pot B 10/14</strain>
    </source>
</reference>
<accession>A0ABN7WGU4</accession>
<gene>
    <name evidence="1" type="ORF">GMARGA_LOCUS30627</name>
</gene>
<organism evidence="1 2">
    <name type="scientific">Gigaspora margarita</name>
    <dbReference type="NCBI Taxonomy" id="4874"/>
    <lineage>
        <taxon>Eukaryota</taxon>
        <taxon>Fungi</taxon>
        <taxon>Fungi incertae sedis</taxon>
        <taxon>Mucoromycota</taxon>
        <taxon>Glomeromycotina</taxon>
        <taxon>Glomeromycetes</taxon>
        <taxon>Diversisporales</taxon>
        <taxon>Gigasporaceae</taxon>
        <taxon>Gigaspora</taxon>
    </lineage>
</organism>
<evidence type="ECO:0000313" key="1">
    <source>
        <dbReference type="EMBL" id="CAG8831321.1"/>
    </source>
</evidence>
<proteinExistence type="predicted"/>
<comment type="caution">
    <text evidence="1">The sequence shown here is derived from an EMBL/GenBank/DDBJ whole genome shotgun (WGS) entry which is preliminary data.</text>
</comment>
<sequence length="56" mass="6566">PFINGLKDLKINGLEVANILWQFEFYFSSDWKFLAICLGLNAANSKHFCAWYLCYK</sequence>
<evidence type="ECO:0000313" key="2">
    <source>
        <dbReference type="Proteomes" id="UP000789901"/>
    </source>
</evidence>
<protein>
    <submittedName>
        <fullName evidence="1">28922_t:CDS:1</fullName>
    </submittedName>
</protein>
<dbReference type="EMBL" id="CAJVQB010043641">
    <property type="protein sequence ID" value="CAG8831321.1"/>
    <property type="molecule type" value="Genomic_DNA"/>
</dbReference>
<dbReference type="Proteomes" id="UP000789901">
    <property type="component" value="Unassembled WGS sequence"/>
</dbReference>
<feature type="non-terminal residue" evidence="1">
    <location>
        <position position="1"/>
    </location>
</feature>